<evidence type="ECO:0000313" key="2">
    <source>
        <dbReference type="EMBL" id="CAL1707939.1"/>
    </source>
</evidence>
<reference evidence="3" key="1">
    <citation type="submission" date="2024-04" db="EMBL/GenBank/DDBJ databases">
        <authorList>
            <person name="Shaw F."/>
            <person name="Minotto A."/>
        </authorList>
    </citation>
    <scope>NUCLEOTIDE SEQUENCE [LARGE SCALE GENOMIC DNA]</scope>
</reference>
<dbReference type="Pfam" id="PF08539">
    <property type="entry name" value="HbrB"/>
    <property type="match status" value="1"/>
</dbReference>
<name>A0ABP1DLX2_9APHY</name>
<feature type="region of interest" description="Disordered" evidence="1">
    <location>
        <begin position="511"/>
        <end position="546"/>
    </location>
</feature>
<evidence type="ECO:0008006" key="4">
    <source>
        <dbReference type="Google" id="ProtNLM"/>
    </source>
</evidence>
<dbReference type="PANTHER" id="PTHR32428:SF2">
    <property type="entry name" value="TARGET OF RAPAMYCIN COMPLEX 2 SUBUNIT BIT61-RELATED"/>
    <property type="match status" value="1"/>
</dbReference>
<keyword evidence="3" id="KW-1185">Reference proteome</keyword>
<dbReference type="PANTHER" id="PTHR32428">
    <property type="entry name" value="TARGET OF RAPAMYCIN COMPLEX 2 SUBUNIT BIT61-RELATED"/>
    <property type="match status" value="1"/>
</dbReference>
<organism evidence="2 3">
    <name type="scientific">Somion occarium</name>
    <dbReference type="NCBI Taxonomy" id="3059160"/>
    <lineage>
        <taxon>Eukaryota</taxon>
        <taxon>Fungi</taxon>
        <taxon>Dikarya</taxon>
        <taxon>Basidiomycota</taxon>
        <taxon>Agaricomycotina</taxon>
        <taxon>Agaricomycetes</taxon>
        <taxon>Polyporales</taxon>
        <taxon>Cerrenaceae</taxon>
        <taxon>Somion</taxon>
    </lineage>
</organism>
<protein>
    <recommendedName>
        <fullName evidence="4">HbrB-domain-containing protein</fullName>
    </recommendedName>
</protein>
<evidence type="ECO:0000313" key="3">
    <source>
        <dbReference type="Proteomes" id="UP001497453"/>
    </source>
</evidence>
<dbReference type="EMBL" id="OZ037947">
    <property type="protein sequence ID" value="CAL1707939.1"/>
    <property type="molecule type" value="Genomic_DNA"/>
</dbReference>
<sequence length="574" mass="62003">MAGRSAQGRRASQDVGLLPVVRTPERGRRSHSIGDDTPRPTGLLHGASSGTNASTLSAESGSPPNTHSLADHLPTKGKLGFFGEKLLSSNSGSSNSTLRPSPIAPQLLPTRSQSRADSLNAVSREATASPVPGVSASSNQPNKGHASPSKPSGTRTYDSKLISREMHRLGNLAHLPSLNPSLSSASTTTLNLPPTTSNIASLSTTDNPWTTLHVYVLPLFNGEPLRVPIEDLNALVKRHIQTVVSASPSKAISVLEHDASELINAGMLNVTSKLSGIDDDKLVNRVVELWGFFWDQVLPYVEGALLPLQTDTILSSLYRTIAKGHKPTSPVAQNVKGSMSGVLHQSTPQIDVRTIALQSFRDRIILPAFPVLNARLLAQREYPESPSYQQPRLQQMLLVLVSQRSLPSALSLTEPTPPPTAGEAAIQHLLRAIRTPMTHGSSNIRHRYSRGAPSFLSAGAPRDRRGRIDLKNHIRSSRGEDEGDDGGDTPRFHGFVETGREQGREFLESLRSPDLETPNPGMGGWGLGIGNEDKKVDDEPEEEDNMDWDQAQAVVERMVGMKGDSSQLSDARRR</sequence>
<feature type="compositionally biased region" description="Polar residues" evidence="1">
    <location>
        <begin position="48"/>
        <end position="68"/>
    </location>
</feature>
<feature type="compositionally biased region" description="Polar residues" evidence="1">
    <location>
        <begin position="109"/>
        <end position="121"/>
    </location>
</feature>
<feature type="region of interest" description="Disordered" evidence="1">
    <location>
        <begin position="90"/>
        <end position="156"/>
    </location>
</feature>
<feature type="compositionally biased region" description="Basic and acidic residues" evidence="1">
    <location>
        <begin position="23"/>
        <end position="38"/>
    </location>
</feature>
<evidence type="ECO:0000256" key="1">
    <source>
        <dbReference type="SAM" id="MobiDB-lite"/>
    </source>
</evidence>
<feature type="region of interest" description="Disordered" evidence="1">
    <location>
        <begin position="1"/>
        <end position="76"/>
    </location>
</feature>
<accession>A0ABP1DLX2</accession>
<dbReference type="InterPro" id="IPR013745">
    <property type="entry name" value="Bit61/PRR5"/>
</dbReference>
<dbReference type="Proteomes" id="UP001497453">
    <property type="component" value="Chromosome 4"/>
</dbReference>
<proteinExistence type="predicted"/>
<gene>
    <name evidence="2" type="ORF">GFSPODELE1_LOCUS6606</name>
</gene>